<dbReference type="InterPro" id="IPR038071">
    <property type="entry name" value="UROD/MetE-like_sf"/>
</dbReference>
<dbReference type="EMBL" id="JAJJPB010000032">
    <property type="protein sequence ID" value="MCC9296463.1"/>
    <property type="molecule type" value="Genomic_DNA"/>
</dbReference>
<dbReference type="Proteomes" id="UP001165422">
    <property type="component" value="Unassembled WGS sequence"/>
</dbReference>
<organism evidence="1 2">
    <name type="scientific">Clostridium aromativorans</name>
    <dbReference type="NCBI Taxonomy" id="2836848"/>
    <lineage>
        <taxon>Bacteria</taxon>
        <taxon>Bacillati</taxon>
        <taxon>Bacillota</taxon>
        <taxon>Clostridia</taxon>
        <taxon>Eubacteriales</taxon>
        <taxon>Clostridiaceae</taxon>
        <taxon>Clostridium</taxon>
    </lineage>
</organism>
<gene>
    <name evidence="1" type="ORF">LN736_16560</name>
</gene>
<proteinExistence type="predicted"/>
<keyword evidence="2" id="KW-1185">Reference proteome</keyword>
<reference evidence="1" key="1">
    <citation type="submission" date="2021-11" db="EMBL/GenBank/DDBJ databases">
        <authorList>
            <person name="Qingchun L."/>
            <person name="Dong Z."/>
            <person name="Zongwei Q."/>
            <person name="Jia Z."/>
            <person name="Duotao L."/>
        </authorList>
    </citation>
    <scope>NUCLEOTIDE SEQUENCE</scope>
    <source>
        <strain evidence="1">WLY-B-L2</strain>
    </source>
</reference>
<dbReference type="Gene3D" id="3.20.20.210">
    <property type="match status" value="1"/>
</dbReference>
<sequence length="454" mass="52157">MSNIKSIQAEKTQNFIDVFDNKIPKRVPINVSFNFETLAKLGGLDLIEAQWNPSIIEKAVENIVPLIYSDIVPMGSALRYPSYYQTLKSQSFVMGSNGFFQHPEVIGMFEDEYDYLIERPLDCIMEKVIPRQYKALNLKDPINMMTNFMKAFLGFNNDNNITGSIVKKMIEKYGYYIGPPSGSSGFTEAPYDFLADQLRSFKGISLDIRRMPQKVADACEALYPIVLKKGMPSVISDYGHVFLPLHMPTFMREKYFAKYWWPSFKKLLDEYASMGIHCRIFCEDNWDRYLDYLQDLPTNTYIQFEYGDPKLIKDKLGKKHIITGLYPISYLKSHTKQECIDLAKKYIDILAPGGKYIFGLDKSALIGDVVIENFNAVTETVRDYGVYKDNIGKTAGLAFNKADYTASKSRDIKSKYYQTKKTMIAENPQITEAGIDKMSVFQDKIFQFLIFLLL</sequence>
<accession>A0ABS8NCL6</accession>
<evidence type="ECO:0000313" key="1">
    <source>
        <dbReference type="EMBL" id="MCC9296463.1"/>
    </source>
</evidence>
<comment type="caution">
    <text evidence="1">The sequence shown here is derived from an EMBL/GenBank/DDBJ whole genome shotgun (WGS) entry which is preliminary data.</text>
</comment>
<dbReference type="SUPFAM" id="SSF51726">
    <property type="entry name" value="UROD/MetE-like"/>
    <property type="match status" value="1"/>
</dbReference>
<name>A0ABS8NCL6_9CLOT</name>
<evidence type="ECO:0008006" key="3">
    <source>
        <dbReference type="Google" id="ProtNLM"/>
    </source>
</evidence>
<evidence type="ECO:0000313" key="2">
    <source>
        <dbReference type="Proteomes" id="UP001165422"/>
    </source>
</evidence>
<protein>
    <recommendedName>
        <fullName evidence="3">Uroporphyrinogen decarboxylase (URO-D) domain-containing protein</fullName>
    </recommendedName>
</protein>
<dbReference type="RefSeq" id="WP_179976926.1">
    <property type="nucleotide sequence ID" value="NZ_JAJJPB010000032.1"/>
</dbReference>